<keyword evidence="2" id="KW-1185">Reference proteome</keyword>
<proteinExistence type="predicted"/>
<organism evidence="1 2">
    <name type="scientific">Phialemonium thermophilum</name>
    <dbReference type="NCBI Taxonomy" id="223376"/>
    <lineage>
        <taxon>Eukaryota</taxon>
        <taxon>Fungi</taxon>
        <taxon>Dikarya</taxon>
        <taxon>Ascomycota</taxon>
        <taxon>Pezizomycotina</taxon>
        <taxon>Sordariomycetes</taxon>
        <taxon>Sordariomycetidae</taxon>
        <taxon>Cephalothecales</taxon>
        <taxon>Cephalothecaceae</taxon>
        <taxon>Phialemonium</taxon>
    </lineage>
</organism>
<dbReference type="EMBL" id="JAZHXJ010001908">
    <property type="protein sequence ID" value="KAL1842791.1"/>
    <property type="molecule type" value="Genomic_DNA"/>
</dbReference>
<evidence type="ECO:0000313" key="1">
    <source>
        <dbReference type="EMBL" id="KAL1842791.1"/>
    </source>
</evidence>
<gene>
    <name evidence="1" type="ORF">VTK73DRAFT_3025</name>
</gene>
<comment type="caution">
    <text evidence="1">The sequence shown here is derived from an EMBL/GenBank/DDBJ whole genome shotgun (WGS) entry which is preliminary data.</text>
</comment>
<dbReference type="Proteomes" id="UP001586593">
    <property type="component" value="Unassembled WGS sequence"/>
</dbReference>
<sequence length="110" mass="12181">MTTRAWGGPQDLAVSAAYQPLFCSQGFHSTCVPRDEDIDPDAERYNAFRFCPTRYEGSVGGDDGAQEKARTTTPHALVTTSPTFLAFCHEPSACWEQRLVIDMCRNSGPY</sequence>
<accession>A0ABR3VPB8</accession>
<protein>
    <submittedName>
        <fullName evidence="1">Uncharacterized protein</fullName>
    </submittedName>
</protein>
<name>A0ABR3VPB8_9PEZI</name>
<reference evidence="1 2" key="1">
    <citation type="journal article" date="2024" name="Commun. Biol.">
        <title>Comparative genomic analysis of thermophilic fungi reveals convergent evolutionary adaptations and gene losses.</title>
        <authorList>
            <person name="Steindorff A.S."/>
            <person name="Aguilar-Pontes M.V."/>
            <person name="Robinson A.J."/>
            <person name="Andreopoulos B."/>
            <person name="LaButti K."/>
            <person name="Kuo A."/>
            <person name="Mondo S."/>
            <person name="Riley R."/>
            <person name="Otillar R."/>
            <person name="Haridas S."/>
            <person name="Lipzen A."/>
            <person name="Grimwood J."/>
            <person name="Schmutz J."/>
            <person name="Clum A."/>
            <person name="Reid I.D."/>
            <person name="Moisan M.C."/>
            <person name="Butler G."/>
            <person name="Nguyen T.T.M."/>
            <person name="Dewar K."/>
            <person name="Conant G."/>
            <person name="Drula E."/>
            <person name="Henrissat B."/>
            <person name="Hansel C."/>
            <person name="Singer S."/>
            <person name="Hutchinson M.I."/>
            <person name="de Vries R.P."/>
            <person name="Natvig D.O."/>
            <person name="Powell A.J."/>
            <person name="Tsang A."/>
            <person name="Grigoriev I.V."/>
        </authorList>
    </citation>
    <scope>NUCLEOTIDE SEQUENCE [LARGE SCALE GENOMIC DNA]</scope>
    <source>
        <strain evidence="1 2">ATCC 24622</strain>
    </source>
</reference>
<evidence type="ECO:0000313" key="2">
    <source>
        <dbReference type="Proteomes" id="UP001586593"/>
    </source>
</evidence>